<sequence length="191" mass="22462">MSDYEFDLFLSYRRSGNVQDWVWNHFRPVLHHCLADELDREPRIFLDVEIDTGTRWPDRLEEALRGSRLLLPVLSPQYFRSAWCLAEWRSAADREALVGGDCNLMYPVVFADRENFPAEARRRQARDLKPWNIPYPQFRETPAYIPFHQEVQKIAQEIAARLHHVPPWRPDWPVVRPPLPVIPPTAVPSLS</sequence>
<accession>A0ABV9Y6K8</accession>
<organism evidence="2 3">
    <name type="scientific">Saccharothrix xinjiangensis</name>
    <dbReference type="NCBI Taxonomy" id="204798"/>
    <lineage>
        <taxon>Bacteria</taxon>
        <taxon>Bacillati</taxon>
        <taxon>Actinomycetota</taxon>
        <taxon>Actinomycetes</taxon>
        <taxon>Pseudonocardiales</taxon>
        <taxon>Pseudonocardiaceae</taxon>
        <taxon>Saccharothrix</taxon>
    </lineage>
</organism>
<name>A0ABV9Y6K8_9PSEU</name>
<evidence type="ECO:0000313" key="2">
    <source>
        <dbReference type="EMBL" id="MFC5058216.1"/>
    </source>
</evidence>
<dbReference type="SMART" id="SM00255">
    <property type="entry name" value="TIR"/>
    <property type="match status" value="1"/>
</dbReference>
<proteinExistence type="predicted"/>
<dbReference type="Pfam" id="PF13676">
    <property type="entry name" value="TIR_2"/>
    <property type="match status" value="1"/>
</dbReference>
<dbReference type="PROSITE" id="PS50104">
    <property type="entry name" value="TIR"/>
    <property type="match status" value="1"/>
</dbReference>
<feature type="domain" description="TIR" evidence="1">
    <location>
        <begin position="4"/>
        <end position="162"/>
    </location>
</feature>
<comment type="caution">
    <text evidence="2">The sequence shown here is derived from an EMBL/GenBank/DDBJ whole genome shotgun (WGS) entry which is preliminary data.</text>
</comment>
<dbReference type="InterPro" id="IPR000157">
    <property type="entry name" value="TIR_dom"/>
</dbReference>
<gene>
    <name evidence="2" type="ORF">ACFPFM_31275</name>
</gene>
<evidence type="ECO:0000313" key="3">
    <source>
        <dbReference type="Proteomes" id="UP001595833"/>
    </source>
</evidence>
<protein>
    <submittedName>
        <fullName evidence="2">TIR domain-containing protein</fullName>
    </submittedName>
</protein>
<dbReference type="InterPro" id="IPR035897">
    <property type="entry name" value="Toll_tir_struct_dom_sf"/>
</dbReference>
<dbReference type="Proteomes" id="UP001595833">
    <property type="component" value="Unassembled WGS sequence"/>
</dbReference>
<keyword evidence="3" id="KW-1185">Reference proteome</keyword>
<dbReference type="SUPFAM" id="SSF52200">
    <property type="entry name" value="Toll/Interleukin receptor TIR domain"/>
    <property type="match status" value="1"/>
</dbReference>
<dbReference type="Gene3D" id="3.40.50.10140">
    <property type="entry name" value="Toll/interleukin-1 receptor homology (TIR) domain"/>
    <property type="match status" value="1"/>
</dbReference>
<dbReference type="EMBL" id="JBHSJB010000031">
    <property type="protein sequence ID" value="MFC5058216.1"/>
    <property type="molecule type" value="Genomic_DNA"/>
</dbReference>
<evidence type="ECO:0000259" key="1">
    <source>
        <dbReference type="PROSITE" id="PS50104"/>
    </source>
</evidence>
<dbReference type="RefSeq" id="WP_344037678.1">
    <property type="nucleotide sequence ID" value="NZ_BAAAKE010000008.1"/>
</dbReference>
<reference evidence="3" key="1">
    <citation type="journal article" date="2019" name="Int. J. Syst. Evol. Microbiol.">
        <title>The Global Catalogue of Microorganisms (GCM) 10K type strain sequencing project: providing services to taxonomists for standard genome sequencing and annotation.</title>
        <authorList>
            <consortium name="The Broad Institute Genomics Platform"/>
            <consortium name="The Broad Institute Genome Sequencing Center for Infectious Disease"/>
            <person name="Wu L."/>
            <person name="Ma J."/>
        </authorList>
    </citation>
    <scope>NUCLEOTIDE SEQUENCE [LARGE SCALE GENOMIC DNA]</scope>
    <source>
        <strain evidence="3">KCTC 12848</strain>
    </source>
</reference>